<dbReference type="AlphaFoldDB" id="A0A7X2D1G1"/>
<keyword evidence="1" id="KW-1133">Transmembrane helix</keyword>
<feature type="transmembrane region" description="Helical" evidence="1">
    <location>
        <begin position="6"/>
        <end position="24"/>
    </location>
</feature>
<reference evidence="2 3" key="1">
    <citation type="submission" date="2019-10" db="EMBL/GenBank/DDBJ databases">
        <authorList>
            <person name="Dong K."/>
        </authorList>
    </citation>
    <scope>NUCLEOTIDE SEQUENCE [LARGE SCALE GENOMIC DNA]</scope>
    <source>
        <strain evidence="2 3">DSM 28960</strain>
    </source>
</reference>
<evidence type="ECO:0000313" key="2">
    <source>
        <dbReference type="EMBL" id="MQW40538.1"/>
    </source>
</evidence>
<dbReference type="OrthoDB" id="2242827at2"/>
<proteinExistence type="predicted"/>
<evidence type="ECO:0000256" key="1">
    <source>
        <dbReference type="SAM" id="Phobius"/>
    </source>
</evidence>
<keyword evidence="3" id="KW-1185">Reference proteome</keyword>
<dbReference type="RefSeq" id="WP_153497166.1">
    <property type="nucleotide sequence ID" value="NZ_CBCRWP010000030.1"/>
</dbReference>
<keyword evidence="1" id="KW-0812">Transmembrane</keyword>
<gene>
    <name evidence="2" type="ORF">GHI93_11465</name>
</gene>
<keyword evidence="1" id="KW-0472">Membrane</keyword>
<protein>
    <submittedName>
        <fullName evidence="2">Uncharacterized protein</fullName>
    </submittedName>
</protein>
<name>A0A7X2D1G1_9LACT</name>
<comment type="caution">
    <text evidence="2">The sequence shown here is derived from an EMBL/GenBank/DDBJ whole genome shotgun (WGS) entry which is preliminary data.</text>
</comment>
<organism evidence="2 3">
    <name type="scientific">Lactococcus hircilactis</name>
    <dbReference type="NCBI Taxonomy" id="1494462"/>
    <lineage>
        <taxon>Bacteria</taxon>
        <taxon>Bacillati</taxon>
        <taxon>Bacillota</taxon>
        <taxon>Bacilli</taxon>
        <taxon>Lactobacillales</taxon>
        <taxon>Streptococcaceae</taxon>
        <taxon>Lactococcus</taxon>
    </lineage>
</organism>
<dbReference type="Proteomes" id="UP000439550">
    <property type="component" value="Unassembled WGS sequence"/>
</dbReference>
<accession>A0A7X2D1G1</accession>
<evidence type="ECO:0000313" key="3">
    <source>
        <dbReference type="Proteomes" id="UP000439550"/>
    </source>
</evidence>
<dbReference type="EMBL" id="WITJ01000022">
    <property type="protein sequence ID" value="MQW40538.1"/>
    <property type="molecule type" value="Genomic_DNA"/>
</dbReference>
<sequence>MITIIVQIMTSISLIILLALIVFTNNRLNQLEVKIKRCRDLYNAINLAPLHVKINYLEGSIKALYKYKVLFKREILFGIGKLEEEYFFTKKQVDEFIDSNDITEVVIVRLDDENEIIK</sequence>